<dbReference type="EMBL" id="CAJVCH010126658">
    <property type="protein sequence ID" value="CAG7725771.1"/>
    <property type="molecule type" value="Genomic_DNA"/>
</dbReference>
<sequence length="27" mass="2827">MTTPNLIGKSGLLPPSEKLALSFVLSL</sequence>
<name>A0A8J2JT41_9HEXA</name>
<dbReference type="AlphaFoldDB" id="A0A8J2JT41"/>
<evidence type="ECO:0000313" key="2">
    <source>
        <dbReference type="Proteomes" id="UP000708208"/>
    </source>
</evidence>
<evidence type="ECO:0000313" key="1">
    <source>
        <dbReference type="EMBL" id="CAG7725771.1"/>
    </source>
</evidence>
<gene>
    <name evidence="1" type="ORF">AFUS01_LOCUS14715</name>
</gene>
<protein>
    <submittedName>
        <fullName evidence="1">Uncharacterized protein</fullName>
    </submittedName>
</protein>
<feature type="non-terminal residue" evidence="1">
    <location>
        <position position="1"/>
    </location>
</feature>
<dbReference type="Proteomes" id="UP000708208">
    <property type="component" value="Unassembled WGS sequence"/>
</dbReference>
<reference evidence="1" key="1">
    <citation type="submission" date="2021-06" db="EMBL/GenBank/DDBJ databases">
        <authorList>
            <person name="Hodson N. C."/>
            <person name="Mongue J. A."/>
            <person name="Jaron S. K."/>
        </authorList>
    </citation>
    <scope>NUCLEOTIDE SEQUENCE</scope>
</reference>
<comment type="caution">
    <text evidence="1">The sequence shown here is derived from an EMBL/GenBank/DDBJ whole genome shotgun (WGS) entry which is preliminary data.</text>
</comment>
<keyword evidence="2" id="KW-1185">Reference proteome</keyword>
<accession>A0A8J2JT41</accession>
<organism evidence="1 2">
    <name type="scientific">Allacma fusca</name>
    <dbReference type="NCBI Taxonomy" id="39272"/>
    <lineage>
        <taxon>Eukaryota</taxon>
        <taxon>Metazoa</taxon>
        <taxon>Ecdysozoa</taxon>
        <taxon>Arthropoda</taxon>
        <taxon>Hexapoda</taxon>
        <taxon>Collembola</taxon>
        <taxon>Symphypleona</taxon>
        <taxon>Sminthuridae</taxon>
        <taxon>Allacma</taxon>
    </lineage>
</organism>
<proteinExistence type="predicted"/>